<feature type="compositionally biased region" description="Low complexity" evidence="1">
    <location>
        <begin position="388"/>
        <end position="488"/>
    </location>
</feature>
<organism evidence="4">
    <name type="scientific">Eremomyces bilateralis CBS 781.70</name>
    <dbReference type="NCBI Taxonomy" id="1392243"/>
    <lineage>
        <taxon>Eukaryota</taxon>
        <taxon>Fungi</taxon>
        <taxon>Dikarya</taxon>
        <taxon>Ascomycota</taxon>
        <taxon>Pezizomycotina</taxon>
        <taxon>Dothideomycetes</taxon>
        <taxon>Dothideomycetes incertae sedis</taxon>
        <taxon>Eremomycetales</taxon>
        <taxon>Eremomycetaceae</taxon>
        <taxon>Eremomyces</taxon>
    </lineage>
</organism>
<name>A0A6G1GBZ7_9PEZI</name>
<dbReference type="OrthoDB" id="2142040at2759"/>
<protein>
    <recommendedName>
        <fullName evidence="3">VWFA domain-containing protein</fullName>
    </recommendedName>
</protein>
<dbReference type="InterPro" id="IPR036465">
    <property type="entry name" value="vWFA_dom_sf"/>
</dbReference>
<evidence type="ECO:0000313" key="5">
    <source>
        <dbReference type="Proteomes" id="UP000504638"/>
    </source>
</evidence>
<evidence type="ECO:0000313" key="4">
    <source>
        <dbReference type="EMBL" id="KAF1815607.1"/>
    </source>
</evidence>
<evidence type="ECO:0000313" key="6">
    <source>
        <dbReference type="RefSeq" id="XP_033537238.1"/>
    </source>
</evidence>
<proteinExistence type="predicted"/>
<reference evidence="6" key="3">
    <citation type="submission" date="2025-04" db="UniProtKB">
        <authorList>
            <consortium name="RefSeq"/>
        </authorList>
    </citation>
    <scope>IDENTIFICATION</scope>
    <source>
        <strain evidence="6">CBS 781.70</strain>
    </source>
</reference>
<dbReference type="PANTHER" id="PTHR34706">
    <property type="entry name" value="SLR1338 PROTEIN"/>
    <property type="match status" value="1"/>
</dbReference>
<dbReference type="InterPro" id="IPR002035">
    <property type="entry name" value="VWF_A"/>
</dbReference>
<evidence type="ECO:0000259" key="3">
    <source>
        <dbReference type="PROSITE" id="PS50234"/>
    </source>
</evidence>
<dbReference type="GeneID" id="54414822"/>
<evidence type="ECO:0000256" key="2">
    <source>
        <dbReference type="SAM" id="SignalP"/>
    </source>
</evidence>
<keyword evidence="2" id="KW-0732">Signal</keyword>
<evidence type="ECO:0000256" key="1">
    <source>
        <dbReference type="SAM" id="MobiDB-lite"/>
    </source>
</evidence>
<keyword evidence="5" id="KW-1185">Reference proteome</keyword>
<dbReference type="EMBL" id="ML975151">
    <property type="protein sequence ID" value="KAF1815607.1"/>
    <property type="molecule type" value="Genomic_DNA"/>
</dbReference>
<dbReference type="AlphaFoldDB" id="A0A6G1GBZ7"/>
<sequence length="515" mass="55295">MSFAVSSLFARCWACWAAVFATCVRHPSSRRSDCCDRNFNANHVARAKLPRRHSWLRILFFRPGQQPGYGQPPPQGGQYGAPPAGPPVNAGVYKQSLQQTVQERGLQAFYPPNSPALDMLAQKATQQVDGLCAKWRIPREVGGDLVKLGLYDIVLYIDDSGSMQFEENGERIKDLRLILERVSSAATLFDDDGVSVRFMNSVPPPQATDGIRSEQQVESLMQSVQFKGLTPMGTELRNKVIEPLVIAKARSGQLRKPVLVIAVTDGQPAGEPQNAVFDAIKNAASELQRTQYGPGAVAYQFAQVGNDQGATAFLSKLDSDPIVGGMIDCTSNYENESAEMARASPPIDLSPELWIVKLLLGAIDHSYDRKDEKGAGGRPPVQQGGYGAPPAGQYGAPPPGQYGAPPAGQYGAPQGQHGAPQGQYGQPGQQPGYPQQGGYPGQQPQHGQQHGQQPGYPQQGGYPGQQPQQQYPQQGGYPGQAGQQPPQGYGRGGAPQQGYPPQQGYGGAPQAPPRY</sequence>
<accession>A0A6G1GBZ7</accession>
<gene>
    <name evidence="4 6" type="ORF">P152DRAFT_190474</name>
</gene>
<feature type="region of interest" description="Disordered" evidence="1">
    <location>
        <begin position="369"/>
        <end position="515"/>
    </location>
</feature>
<reference evidence="6" key="2">
    <citation type="submission" date="2020-04" db="EMBL/GenBank/DDBJ databases">
        <authorList>
            <consortium name="NCBI Genome Project"/>
        </authorList>
    </citation>
    <scope>NUCLEOTIDE SEQUENCE</scope>
    <source>
        <strain evidence="6">CBS 781.70</strain>
    </source>
</reference>
<feature type="signal peptide" evidence="2">
    <location>
        <begin position="1"/>
        <end position="17"/>
    </location>
</feature>
<reference evidence="4 6" key="1">
    <citation type="submission" date="2020-01" db="EMBL/GenBank/DDBJ databases">
        <authorList>
            <consortium name="DOE Joint Genome Institute"/>
            <person name="Haridas S."/>
            <person name="Albert R."/>
            <person name="Binder M."/>
            <person name="Bloem J."/>
            <person name="Labutti K."/>
            <person name="Salamov A."/>
            <person name="Andreopoulos B."/>
            <person name="Baker S.E."/>
            <person name="Barry K."/>
            <person name="Bills G."/>
            <person name="Bluhm B.H."/>
            <person name="Cannon C."/>
            <person name="Castanera R."/>
            <person name="Culley D.E."/>
            <person name="Daum C."/>
            <person name="Ezra D."/>
            <person name="Gonzalez J.B."/>
            <person name="Henrissat B."/>
            <person name="Kuo A."/>
            <person name="Liang C."/>
            <person name="Lipzen A."/>
            <person name="Lutzoni F."/>
            <person name="Magnuson J."/>
            <person name="Mondo S."/>
            <person name="Nolan M."/>
            <person name="Ohm R."/>
            <person name="Pangilinan J."/>
            <person name="Park H.-J."/>
            <person name="Ramirez L."/>
            <person name="Alfaro M."/>
            <person name="Sun H."/>
            <person name="Tritt A."/>
            <person name="Yoshinaga Y."/>
            <person name="Zwiers L.-H."/>
            <person name="Turgeon B.G."/>
            <person name="Goodwin S.B."/>
            <person name="Spatafora J.W."/>
            <person name="Crous P.W."/>
            <person name="Grigoriev I.V."/>
        </authorList>
    </citation>
    <scope>NUCLEOTIDE SEQUENCE</scope>
    <source>
        <strain evidence="4 6">CBS 781.70</strain>
    </source>
</reference>
<dbReference type="PANTHER" id="PTHR34706:SF2">
    <property type="entry name" value="RFEF"/>
    <property type="match status" value="1"/>
</dbReference>
<dbReference type="Gene3D" id="3.40.50.410">
    <property type="entry name" value="von Willebrand factor, type A domain"/>
    <property type="match status" value="1"/>
</dbReference>
<feature type="domain" description="VWFA" evidence="3">
    <location>
        <begin position="152"/>
        <end position="359"/>
    </location>
</feature>
<dbReference type="Proteomes" id="UP000504638">
    <property type="component" value="Unplaced"/>
</dbReference>
<dbReference type="PROSITE" id="PS50234">
    <property type="entry name" value="VWFA"/>
    <property type="match status" value="1"/>
</dbReference>
<dbReference type="SUPFAM" id="SSF53300">
    <property type="entry name" value="vWA-like"/>
    <property type="match status" value="1"/>
</dbReference>
<dbReference type="RefSeq" id="XP_033537238.1">
    <property type="nucleotide sequence ID" value="XM_033674252.1"/>
</dbReference>
<feature type="chain" id="PRO_5044631988" description="VWFA domain-containing protein" evidence="2">
    <location>
        <begin position="18"/>
        <end position="515"/>
    </location>
</feature>